<keyword evidence="7" id="KW-0479">Metal-binding</keyword>
<feature type="binding site" evidence="7">
    <location>
        <position position="438"/>
    </location>
    <ligand>
        <name>[4Fe-4S] cluster</name>
        <dbReference type="ChEBI" id="CHEBI:49883"/>
    </ligand>
</feature>
<feature type="active site" description="Nucleophile" evidence="7">
    <location>
        <position position="2"/>
    </location>
</feature>
<evidence type="ECO:0000256" key="1">
    <source>
        <dbReference type="ARBA" id="ARBA00005209"/>
    </source>
</evidence>
<comment type="caution">
    <text evidence="11">The sequence shown here is derived from an EMBL/GenBank/DDBJ whole genome shotgun (WGS) entry which is preliminary data.</text>
</comment>
<evidence type="ECO:0000313" key="11">
    <source>
        <dbReference type="EMBL" id="MDY7226871.1"/>
    </source>
</evidence>
<dbReference type="GO" id="GO:0004044">
    <property type="term" value="F:amidophosphoribosyltransferase activity"/>
    <property type="evidence" value="ECO:0007669"/>
    <property type="project" value="UniProtKB-EC"/>
</dbReference>
<gene>
    <name evidence="7 11" type="primary">purF</name>
    <name evidence="11" type="ORF">SYV04_10745</name>
</gene>
<dbReference type="Gene3D" id="3.40.50.2020">
    <property type="match status" value="1"/>
</dbReference>
<keyword evidence="7" id="KW-0004">4Fe-4S</keyword>
<keyword evidence="7" id="KW-0411">Iron-sulfur</keyword>
<dbReference type="CDD" id="cd00715">
    <property type="entry name" value="GPATase_N"/>
    <property type="match status" value="1"/>
</dbReference>
<dbReference type="SUPFAM" id="SSF56235">
    <property type="entry name" value="N-terminal nucleophile aminohydrolases (Ntn hydrolases)"/>
    <property type="match status" value="1"/>
</dbReference>
<dbReference type="RefSeq" id="WP_321545593.1">
    <property type="nucleotide sequence ID" value="NZ_JAXIVS010000003.1"/>
</dbReference>
<evidence type="ECO:0000256" key="8">
    <source>
        <dbReference type="PIRNR" id="PIRNR000485"/>
    </source>
</evidence>
<feature type="region of interest" description="Disordered" evidence="9">
    <location>
        <begin position="465"/>
        <end position="488"/>
    </location>
</feature>
<dbReference type="HAMAP" id="MF_01931">
    <property type="entry name" value="PurF"/>
    <property type="match status" value="1"/>
</dbReference>
<keyword evidence="5 7" id="KW-0658">Purine biosynthesis</keyword>
<keyword evidence="7" id="KW-0408">Iron</keyword>
<comment type="cofactor">
    <cofactor evidence="7">
        <name>Mg(2+)</name>
        <dbReference type="ChEBI" id="CHEBI:18420"/>
    </cofactor>
    <text evidence="7">Binds 1 Mg(2+) ion per subunit.</text>
</comment>
<dbReference type="InterPro" id="IPR029057">
    <property type="entry name" value="PRTase-like"/>
</dbReference>
<evidence type="ECO:0000256" key="2">
    <source>
        <dbReference type="ARBA" id="ARBA00010138"/>
    </source>
</evidence>
<dbReference type="Gene3D" id="3.60.20.10">
    <property type="entry name" value="Glutamine Phosphoribosylpyrophosphate, subunit 1, domain 1"/>
    <property type="match status" value="1"/>
</dbReference>
<feature type="binding site" evidence="7">
    <location>
        <position position="383"/>
    </location>
    <ligand>
        <name>[4Fe-4S] cluster</name>
        <dbReference type="ChEBI" id="CHEBI:49883"/>
    </ligand>
</feature>
<feature type="compositionally biased region" description="Low complexity" evidence="9">
    <location>
        <begin position="465"/>
        <end position="475"/>
    </location>
</feature>
<keyword evidence="4 7" id="KW-0808">Transferase</keyword>
<comment type="similarity">
    <text evidence="2 7 8">In the C-terminal section; belongs to the purine/pyrimidine phosphoribosyltransferase family.</text>
</comment>
<dbReference type="InterPro" id="IPR029055">
    <property type="entry name" value="Ntn_hydrolases_N"/>
</dbReference>
<sequence length="488" mass="52230">MCGIFGIIGHPEASNLTYLGLHALQHRGQESAGIVASDGRQLRSHRQMGLVADIFGAPTLEKLPGNASIGHVRYSTAGVSQLKNAQPLSVEYAGGQMAVAHNGNLVNAKELRTSLEADGAIFQSDSDTEVVIHLIARSRQPTFEKKVIEALSKVKGAYSLLFLTQGQLVAVRDPYGFRPLVLGRLRNSYVLASETTALDLIEAEYIRELEAGEMVVIDAQGMRTSQPFVPTRLGRCIFEHVYFAKPDSVLFGTSVYETRKELGRQLAREQPAPGADLVIAVPDSGVPAAIGFSQVSGIPYDVGLIRSHYVGRTFIEPQQSIRHFGVKLKLSAVRQVLKGKRVVVVDDSIVRGTTSRKIVKMLKAAGAVEVHLRISSPPTSWPCYYGIDTPSRQELIASNHSTEEIARYVTADTLGYLSLEGLGAAVGDKERNTFCTACFSGKYLAGELSEAAAAANAKAATAASAEPNNAEAAVATGPTMPAGKQLTA</sequence>
<dbReference type="InterPro" id="IPR005854">
    <property type="entry name" value="PurF"/>
</dbReference>
<dbReference type="EC" id="2.4.2.14" evidence="7"/>
<keyword evidence="3 7" id="KW-0328">Glycosyltransferase</keyword>
<evidence type="ECO:0000256" key="4">
    <source>
        <dbReference type="ARBA" id="ARBA00022679"/>
    </source>
</evidence>
<keyword evidence="6 7" id="KW-0315">Glutamine amidotransferase</keyword>
<dbReference type="NCBIfam" id="TIGR01134">
    <property type="entry name" value="purF"/>
    <property type="match status" value="1"/>
</dbReference>
<evidence type="ECO:0000256" key="5">
    <source>
        <dbReference type="ARBA" id="ARBA00022755"/>
    </source>
</evidence>
<proteinExistence type="inferred from homology"/>
<comment type="function">
    <text evidence="7">Catalyzes the formation of phosphoribosylamine from phosphoribosylpyrophosphate (PRPP) and glutamine.</text>
</comment>
<feature type="binding site" evidence="7">
    <location>
        <position position="284"/>
    </location>
    <ligand>
        <name>Mg(2+)</name>
        <dbReference type="ChEBI" id="CHEBI:18420"/>
    </ligand>
</feature>
<feature type="binding site" evidence="7">
    <location>
        <position position="347"/>
    </location>
    <ligand>
        <name>Mg(2+)</name>
        <dbReference type="ChEBI" id="CHEBI:18420"/>
    </ligand>
</feature>
<dbReference type="PANTHER" id="PTHR11907">
    <property type="entry name" value="AMIDOPHOSPHORIBOSYLTRANSFERASE"/>
    <property type="match status" value="1"/>
</dbReference>
<evidence type="ECO:0000256" key="6">
    <source>
        <dbReference type="ARBA" id="ARBA00022962"/>
    </source>
</evidence>
<name>A0ABU5H0M6_9BACT</name>
<accession>A0ABU5H0M6</accession>
<keyword evidence="7" id="KW-0460">Magnesium</keyword>
<dbReference type="Proteomes" id="UP001291309">
    <property type="component" value="Unassembled WGS sequence"/>
</dbReference>
<evidence type="ECO:0000313" key="12">
    <source>
        <dbReference type="Proteomes" id="UP001291309"/>
    </source>
</evidence>
<organism evidence="11 12">
    <name type="scientific">Hyalangium rubrum</name>
    <dbReference type="NCBI Taxonomy" id="3103134"/>
    <lineage>
        <taxon>Bacteria</taxon>
        <taxon>Pseudomonadati</taxon>
        <taxon>Myxococcota</taxon>
        <taxon>Myxococcia</taxon>
        <taxon>Myxococcales</taxon>
        <taxon>Cystobacterineae</taxon>
        <taxon>Archangiaceae</taxon>
        <taxon>Hyalangium</taxon>
    </lineage>
</organism>
<evidence type="ECO:0000256" key="9">
    <source>
        <dbReference type="SAM" id="MobiDB-lite"/>
    </source>
</evidence>
<feature type="binding site" evidence="7">
    <location>
        <position position="435"/>
    </location>
    <ligand>
        <name>[4Fe-4S] cluster</name>
        <dbReference type="ChEBI" id="CHEBI:49883"/>
    </ligand>
</feature>
<feature type="domain" description="Glutamine amidotransferase type-2" evidence="10">
    <location>
        <begin position="2"/>
        <end position="220"/>
    </location>
</feature>
<evidence type="ECO:0000256" key="3">
    <source>
        <dbReference type="ARBA" id="ARBA00022676"/>
    </source>
</evidence>
<dbReference type="InterPro" id="IPR035584">
    <property type="entry name" value="PurF_N"/>
</dbReference>
<dbReference type="InterPro" id="IPR017932">
    <property type="entry name" value="GATase_2_dom"/>
</dbReference>
<feature type="binding site" evidence="7">
    <location>
        <position position="346"/>
    </location>
    <ligand>
        <name>Mg(2+)</name>
        <dbReference type="ChEBI" id="CHEBI:18420"/>
    </ligand>
</feature>
<reference evidence="11 12" key="1">
    <citation type="submission" date="2023-12" db="EMBL/GenBank/DDBJ databases">
        <title>the genome sequence of Hyalangium sp. s54d21.</title>
        <authorList>
            <person name="Zhang X."/>
        </authorList>
    </citation>
    <scope>NUCLEOTIDE SEQUENCE [LARGE SCALE GENOMIC DNA]</scope>
    <source>
        <strain evidence="12">s54d21</strain>
    </source>
</reference>
<evidence type="ECO:0000256" key="7">
    <source>
        <dbReference type="HAMAP-Rule" id="MF_01931"/>
    </source>
</evidence>
<dbReference type="PIRSF" id="PIRSF000485">
    <property type="entry name" value="Amd_phspho_trans"/>
    <property type="match status" value="1"/>
</dbReference>
<protein>
    <recommendedName>
        <fullName evidence="7">Amidophosphoribosyltransferase</fullName>
        <shortName evidence="7">ATase</shortName>
        <ecNumber evidence="7">2.4.2.14</ecNumber>
    </recommendedName>
    <alternativeName>
        <fullName evidence="7">Glutamine phosphoribosylpyrophosphate amidotransferase</fullName>
        <shortName evidence="7">GPATase</shortName>
    </alternativeName>
</protein>
<dbReference type="CDD" id="cd06223">
    <property type="entry name" value="PRTases_typeI"/>
    <property type="match status" value="1"/>
</dbReference>
<keyword evidence="12" id="KW-1185">Reference proteome</keyword>
<comment type="cofactor">
    <cofactor evidence="7">
        <name>[4Fe-4S] cluster</name>
        <dbReference type="ChEBI" id="CHEBI:49883"/>
    </cofactor>
    <text evidence="7">Binds 1 [4Fe-4S] cluster per subunit.</text>
</comment>
<dbReference type="EMBL" id="JAXIVS010000003">
    <property type="protein sequence ID" value="MDY7226871.1"/>
    <property type="molecule type" value="Genomic_DNA"/>
</dbReference>
<dbReference type="Pfam" id="PF13537">
    <property type="entry name" value="GATase_7"/>
    <property type="match status" value="1"/>
</dbReference>
<comment type="catalytic activity">
    <reaction evidence="7 8">
        <text>5-phospho-beta-D-ribosylamine + L-glutamate + diphosphate = 5-phospho-alpha-D-ribose 1-diphosphate + L-glutamine + H2O</text>
        <dbReference type="Rhea" id="RHEA:14905"/>
        <dbReference type="ChEBI" id="CHEBI:15377"/>
        <dbReference type="ChEBI" id="CHEBI:29985"/>
        <dbReference type="ChEBI" id="CHEBI:33019"/>
        <dbReference type="ChEBI" id="CHEBI:58017"/>
        <dbReference type="ChEBI" id="CHEBI:58359"/>
        <dbReference type="ChEBI" id="CHEBI:58681"/>
        <dbReference type="EC" id="2.4.2.14"/>
    </reaction>
</comment>
<evidence type="ECO:0000259" key="10">
    <source>
        <dbReference type="PROSITE" id="PS51278"/>
    </source>
</evidence>
<comment type="pathway">
    <text evidence="1 7 8">Purine metabolism; IMP biosynthesis via de novo pathway; N(1)-(5-phospho-D-ribosyl)glycinamide from 5-phospho-alpha-D-ribose 1-diphosphate: step 1/2.</text>
</comment>
<feature type="binding site" evidence="7">
    <location>
        <position position="236"/>
    </location>
    <ligand>
        <name>[4Fe-4S] cluster</name>
        <dbReference type="ChEBI" id="CHEBI:49883"/>
    </ligand>
</feature>
<dbReference type="PROSITE" id="PS51278">
    <property type="entry name" value="GATASE_TYPE_2"/>
    <property type="match status" value="1"/>
</dbReference>
<dbReference type="InterPro" id="IPR000836">
    <property type="entry name" value="PRTase_dom"/>
</dbReference>
<dbReference type="SUPFAM" id="SSF53271">
    <property type="entry name" value="PRTase-like"/>
    <property type="match status" value="1"/>
</dbReference>